<dbReference type="InterPro" id="IPR029060">
    <property type="entry name" value="PIN-like_dom_sf"/>
</dbReference>
<dbReference type="AlphaFoldDB" id="A0AA36HKS2"/>
<keyword evidence="2" id="KW-0520">NAD</keyword>
<dbReference type="PANTHER" id="PTHR46505">
    <property type="entry name" value="OXIDOREDUCTASE NAD-BINDING DOMAIN-CONTAINING PROTEIN 1"/>
    <property type="match status" value="1"/>
</dbReference>
<dbReference type="InterPro" id="IPR036279">
    <property type="entry name" value="5-3_exonuclease_C_sf"/>
</dbReference>
<feature type="domain" description="FAD-binding FR-type" evidence="5">
    <location>
        <begin position="373"/>
        <end position="476"/>
    </location>
</feature>
<evidence type="ECO:0000313" key="6">
    <source>
        <dbReference type="EMBL" id="CAJ1370913.1"/>
    </source>
</evidence>
<dbReference type="PROSITE" id="PS51384">
    <property type="entry name" value="FAD_FR"/>
    <property type="match status" value="1"/>
</dbReference>
<dbReference type="Gene3D" id="3.40.50.1010">
    <property type="entry name" value="5'-nuclease"/>
    <property type="match status" value="1"/>
</dbReference>
<reference evidence="6" key="1">
    <citation type="submission" date="2023-08" db="EMBL/GenBank/DDBJ databases">
        <authorList>
            <person name="Chen Y."/>
            <person name="Shah S."/>
            <person name="Dougan E. K."/>
            <person name="Thang M."/>
            <person name="Chan C."/>
        </authorList>
    </citation>
    <scope>NUCLEOTIDE SEQUENCE</scope>
</reference>
<name>A0AA36HKS2_9DINO</name>
<comment type="caution">
    <text evidence="6">The sequence shown here is derived from an EMBL/GenBank/DDBJ whole genome shotgun (WGS) entry which is preliminary data.</text>
</comment>
<evidence type="ECO:0000256" key="4">
    <source>
        <dbReference type="SAM" id="MobiDB-lite"/>
    </source>
</evidence>
<dbReference type="SUPFAM" id="SSF63380">
    <property type="entry name" value="Riboflavin synthase domain-like"/>
    <property type="match status" value="1"/>
</dbReference>
<evidence type="ECO:0000256" key="2">
    <source>
        <dbReference type="ARBA" id="ARBA00023027"/>
    </source>
</evidence>
<keyword evidence="1" id="KW-0560">Oxidoreductase</keyword>
<dbReference type="Gene3D" id="1.10.150.20">
    <property type="entry name" value="5' to 3' exonuclease, C-terminal subdomain"/>
    <property type="match status" value="1"/>
</dbReference>
<dbReference type="InterPro" id="IPR001433">
    <property type="entry name" value="OxRdtase_FAD/NAD-bd"/>
</dbReference>
<feature type="region of interest" description="Disordered" evidence="4">
    <location>
        <begin position="849"/>
        <end position="917"/>
    </location>
</feature>
<dbReference type="Gene3D" id="2.40.30.10">
    <property type="entry name" value="Translation factors"/>
    <property type="match status" value="1"/>
</dbReference>
<dbReference type="GO" id="GO:0016491">
    <property type="term" value="F:oxidoreductase activity"/>
    <property type="evidence" value="ECO:0007669"/>
    <property type="project" value="UniProtKB-KW"/>
</dbReference>
<proteinExistence type="predicted"/>
<dbReference type="GO" id="GO:0005739">
    <property type="term" value="C:mitochondrion"/>
    <property type="evidence" value="ECO:0007669"/>
    <property type="project" value="TreeGrafter"/>
</dbReference>
<dbReference type="Gene3D" id="3.40.50.80">
    <property type="entry name" value="Nucleotide-binding domain of ferredoxin-NADP reductase (FNR) module"/>
    <property type="match status" value="1"/>
</dbReference>
<feature type="region of interest" description="Disordered" evidence="4">
    <location>
        <begin position="649"/>
        <end position="715"/>
    </location>
</feature>
<feature type="compositionally biased region" description="Pro residues" evidence="4">
    <location>
        <begin position="876"/>
        <end position="893"/>
    </location>
</feature>
<evidence type="ECO:0000256" key="1">
    <source>
        <dbReference type="ARBA" id="ARBA00023002"/>
    </source>
</evidence>
<dbReference type="GO" id="GO:0004518">
    <property type="term" value="F:nuclease activity"/>
    <property type="evidence" value="ECO:0007669"/>
    <property type="project" value="InterPro"/>
</dbReference>
<dbReference type="PANTHER" id="PTHR46505:SF1">
    <property type="entry name" value="OXIDOREDUCTASE NAD-BINDING DOMAIN-CONTAINING PROTEIN 1"/>
    <property type="match status" value="1"/>
</dbReference>
<feature type="compositionally biased region" description="Basic and acidic residues" evidence="4">
    <location>
        <begin position="986"/>
        <end position="996"/>
    </location>
</feature>
<dbReference type="SUPFAM" id="SSF52343">
    <property type="entry name" value="Ferredoxin reductase-like, C-terminal NADP-linked domain"/>
    <property type="match status" value="1"/>
</dbReference>
<dbReference type="Pfam" id="PF00867">
    <property type="entry name" value="XPG_I"/>
    <property type="match status" value="1"/>
</dbReference>
<evidence type="ECO:0000313" key="7">
    <source>
        <dbReference type="Proteomes" id="UP001178507"/>
    </source>
</evidence>
<keyword evidence="7" id="KW-1185">Reference proteome</keyword>
<dbReference type="CDD" id="cd00322">
    <property type="entry name" value="FNR_like"/>
    <property type="match status" value="1"/>
</dbReference>
<dbReference type="InterPro" id="IPR006086">
    <property type="entry name" value="XPG-I_dom"/>
</dbReference>
<feature type="region of interest" description="Disordered" evidence="4">
    <location>
        <begin position="932"/>
        <end position="996"/>
    </location>
</feature>
<dbReference type="PRINTS" id="PR00410">
    <property type="entry name" value="PHEHYDRXLASE"/>
</dbReference>
<dbReference type="InterPro" id="IPR017938">
    <property type="entry name" value="Riboflavin_synthase-like_b-brl"/>
</dbReference>
<dbReference type="InterPro" id="IPR052128">
    <property type="entry name" value="Oxidoreductase_NAD-binding"/>
</dbReference>
<dbReference type="SUPFAM" id="SSF88723">
    <property type="entry name" value="PIN domain-like"/>
    <property type="match status" value="1"/>
</dbReference>
<dbReference type="EMBL" id="CAUJNA010000043">
    <property type="protein sequence ID" value="CAJ1370913.1"/>
    <property type="molecule type" value="Genomic_DNA"/>
</dbReference>
<gene>
    <name evidence="6" type="ORF">EVOR1521_LOCUS1372</name>
</gene>
<organism evidence="6 7">
    <name type="scientific">Effrenium voratum</name>
    <dbReference type="NCBI Taxonomy" id="2562239"/>
    <lineage>
        <taxon>Eukaryota</taxon>
        <taxon>Sar</taxon>
        <taxon>Alveolata</taxon>
        <taxon>Dinophyceae</taxon>
        <taxon>Suessiales</taxon>
        <taxon>Symbiodiniaceae</taxon>
        <taxon>Effrenium</taxon>
    </lineage>
</organism>
<feature type="region of interest" description="Disordered" evidence="4">
    <location>
        <begin position="230"/>
        <end position="272"/>
    </location>
</feature>
<dbReference type="Proteomes" id="UP001178507">
    <property type="component" value="Unassembled WGS sequence"/>
</dbReference>
<feature type="compositionally biased region" description="Basic and acidic residues" evidence="4">
    <location>
        <begin position="935"/>
        <end position="946"/>
    </location>
</feature>
<evidence type="ECO:0000259" key="5">
    <source>
        <dbReference type="PROSITE" id="PS51384"/>
    </source>
</evidence>
<feature type="compositionally biased region" description="Polar residues" evidence="4">
    <location>
        <begin position="666"/>
        <end position="679"/>
    </location>
</feature>
<protein>
    <recommendedName>
        <fullName evidence="3">Oxidoreductase NAD-binding domain-containing protein 1</fullName>
    </recommendedName>
</protein>
<dbReference type="GO" id="GO:0003677">
    <property type="term" value="F:DNA binding"/>
    <property type="evidence" value="ECO:0007669"/>
    <property type="project" value="InterPro"/>
</dbReference>
<dbReference type="SMART" id="SM00279">
    <property type="entry name" value="HhH2"/>
    <property type="match status" value="1"/>
</dbReference>
<sequence length="1207" mass="133728">MARDLQLKQRRRSCWRDYWDLKALLLQLEEAGARVPEEEHDRRRNAFKTAEHYARKTLRISESLLRELQLEAQNAGYEVYVASGGDAEEEAAKRSGGGDLVSSDDLDALIFGAHRMVGFLDRLRKDTDARRPFCIELSELQAALGFASHRQLVEFAILCGCDYTGRLPGVGPHKAHRIISEYKSIGRFRICKEGRAISKEAWANFKYKETRTLFEKKLVAALKPADRLKRRLVTGSPETKTSDDEAQRHGPAAASVTGPGNRMGPRQAELGPSWCPSGLVSRQLTEALAAPKGKLPLRLREAQARANAEPGAQRDEWNATDQVSNILKPAQLVFASTKANRVPMKVKAAQAGWLLMYMSPEAAVHHTLLMFSHQLWGFGVRQLSREVRQLTPSIKELTLHAPGLRFKAGNWVDFFIDQDGVDRVGGYSMSSVPAELPTLRLAVKASRHPPAAWCHDKAQPGKWVKLKAGGSFFFDPKQYGSHLQQLVFIAGGIGINPIFSMVQETLLHTKLRVALLYSASEEKELAYQAELELLRDRHPQMHLELRVTRNADWEGARGRLTGQHILEHVEDVNSAEIFLCGPPAMTDELVKQLEPISLKLHYERWRFISLSIVLEAGGIPLLSHESKQSFSKKPAAAVLGFVSRKLPGLPPAESQDMPKAYAWTTPRCSTPRRQGQGRPSDSREMTMPKETSLPSGGLGGAAEGSEAPQSGAAPLTARERYAPKKELLFRPCSAAKPRINSSTCWRPNEHSLQRNSFNSIVSKEPLDVTEVMLRNASMGRQAASRSWGQTGVQVASHHGGRKPSVGCDVPTLQSPGWSRMEADYGRYFLSNYRSAWLHDEVVRLDVLEESTGRSQEAGDTSPEAARATARDEEPEGPPVTLPPTQPPTQPPTAPRTVDETPDAPEASPVEVDGARSANVDFDELQRKLQQLACGTREDSKAKRTAVEDTPSPEKQIRFSESETAAEPEQHTTQQGRRFPALPHAAAVREPREDSGELKRNAFLDEVQRNSAGRESRLRQAPLRPIPEPAADISVVEMDEEVTRHLEAFFSDEDVWQKLKQDVLGDVSSELTQKIHHLPVVANASKFKVTVPKPYPGVQYRRSKHLEERYSRYAENGAIVVGQLMDGEWLCISGNIFLPVQVGQIHILEEVMDAEESSQLDPKATSAPKEAWWVCCPSSASQKVAEAAAGGVALEQVAQPMRPGPTSN</sequence>
<dbReference type="SUPFAM" id="SSF47807">
    <property type="entry name" value="5' to 3' exonuclease, C-terminal subdomain"/>
    <property type="match status" value="1"/>
</dbReference>
<dbReference type="InterPro" id="IPR008918">
    <property type="entry name" value="HhH2"/>
</dbReference>
<evidence type="ECO:0000256" key="3">
    <source>
        <dbReference type="ARBA" id="ARBA00040516"/>
    </source>
</evidence>
<accession>A0AA36HKS2</accession>
<dbReference type="Pfam" id="PF00175">
    <property type="entry name" value="NAD_binding_1"/>
    <property type="match status" value="1"/>
</dbReference>
<dbReference type="InterPro" id="IPR039261">
    <property type="entry name" value="FNR_nucleotide-bd"/>
</dbReference>
<dbReference type="InterPro" id="IPR017927">
    <property type="entry name" value="FAD-bd_FR_type"/>
</dbReference>